<keyword evidence="11" id="KW-1185">Reference proteome</keyword>
<dbReference type="RefSeq" id="WP_105594750.1">
    <property type="nucleotide sequence ID" value="NZ_PDET01000019.1"/>
</dbReference>
<gene>
    <name evidence="7" type="primary">djlA</name>
    <name evidence="10" type="ORF">CQW29_21325</name>
</gene>
<dbReference type="Pfam" id="PF05099">
    <property type="entry name" value="TerB"/>
    <property type="match status" value="1"/>
</dbReference>
<keyword evidence="4 7" id="KW-1133">Transmembrane helix</keyword>
<keyword evidence="6 7" id="KW-0143">Chaperone</keyword>
<keyword evidence="5 7" id="KW-0472">Membrane</keyword>
<dbReference type="InterPro" id="IPR029024">
    <property type="entry name" value="TerB-like"/>
</dbReference>
<dbReference type="FunFam" id="1.10.3680.10:FF:000001">
    <property type="entry name" value="Co-chaperone protein DjlA"/>
    <property type="match status" value="1"/>
</dbReference>
<keyword evidence="1 7" id="KW-1003">Cell membrane</keyword>
<dbReference type="NCBIfam" id="NF006948">
    <property type="entry name" value="PRK09430.1"/>
    <property type="match status" value="1"/>
</dbReference>
<dbReference type="PANTHER" id="PTHR24074">
    <property type="entry name" value="CO-CHAPERONE PROTEIN DJLA"/>
    <property type="match status" value="1"/>
</dbReference>
<dbReference type="InterPro" id="IPR050817">
    <property type="entry name" value="DjlA_DnaK_co-chaperone"/>
</dbReference>
<dbReference type="PROSITE" id="PS50076">
    <property type="entry name" value="DNAJ_2"/>
    <property type="match status" value="1"/>
</dbReference>
<keyword evidence="3 7" id="KW-0812">Transmembrane</keyword>
<feature type="topological domain" description="Periplasmic" evidence="7">
    <location>
        <begin position="1"/>
        <end position="6"/>
    </location>
</feature>
<evidence type="ECO:0000256" key="2">
    <source>
        <dbReference type="ARBA" id="ARBA00022519"/>
    </source>
</evidence>
<comment type="subunit">
    <text evidence="7">Homodimer.</text>
</comment>
<dbReference type="InterPro" id="IPR001623">
    <property type="entry name" value="DnaJ_domain"/>
</dbReference>
<keyword evidence="2 7" id="KW-0997">Cell inner membrane</keyword>
<dbReference type="Gene3D" id="1.10.287.110">
    <property type="entry name" value="DnaJ domain"/>
    <property type="match status" value="1"/>
</dbReference>
<comment type="function">
    <text evidence="7">Regulatory DnaK co-chaperone. Direct interaction between DnaK and DjlA is needed for the induction of the wcaABCDE operon, involved in the synthesis of a colanic acid polysaccharide capsule, possibly through activation of the RcsB/RcsC phosphotransfer signaling pathway. The colanic acid capsule may help the bacterium survive conditions outside the host.</text>
</comment>
<reference evidence="10 11" key="1">
    <citation type="submission" date="2017-10" db="EMBL/GenBank/DDBJ databases">
        <title>Draft genome of two endophytic bacteria isolated from 'guarana' Paullinia cupana (Mart.) Ducke.</title>
        <authorList>
            <person name="Siqueira K.A."/>
            <person name="Liotti R.G."/>
            <person name="Mendes T.A."/>
            <person name="Soares M.A."/>
        </authorList>
    </citation>
    <scope>NUCLEOTIDE SEQUENCE [LARGE SCALE GENOMIC DNA]</scope>
    <source>
        <strain evidence="10 11">342</strain>
    </source>
</reference>
<feature type="transmembrane region" description="Helical" evidence="8">
    <location>
        <begin position="7"/>
        <end position="33"/>
    </location>
</feature>
<evidence type="ECO:0000313" key="11">
    <source>
        <dbReference type="Proteomes" id="UP000239181"/>
    </source>
</evidence>
<dbReference type="CDD" id="cd07316">
    <property type="entry name" value="terB_like_DjlA"/>
    <property type="match status" value="1"/>
</dbReference>
<dbReference type="FunFam" id="1.10.287.110:FF:000011">
    <property type="entry name" value="Co-chaperone protein DjlA"/>
    <property type="match status" value="1"/>
</dbReference>
<name>A0A2S9I6F6_9GAMM</name>
<dbReference type="Gene3D" id="1.10.3680.10">
    <property type="entry name" value="TerB-like"/>
    <property type="match status" value="1"/>
</dbReference>
<dbReference type="OrthoDB" id="9782583at2"/>
<evidence type="ECO:0000256" key="6">
    <source>
        <dbReference type="ARBA" id="ARBA00023186"/>
    </source>
</evidence>
<dbReference type="GO" id="GO:0005886">
    <property type="term" value="C:plasma membrane"/>
    <property type="evidence" value="ECO:0007669"/>
    <property type="project" value="UniProtKB-SubCell"/>
</dbReference>
<accession>A0A2S9I6F6</accession>
<dbReference type="CDD" id="cd06257">
    <property type="entry name" value="DnaJ"/>
    <property type="match status" value="1"/>
</dbReference>
<comment type="domain">
    <text evidence="7">The transmembrane domain is a dimerization domain.</text>
</comment>
<comment type="caution">
    <text evidence="10">The sequence shown here is derived from an EMBL/GenBank/DDBJ whole genome shotgun (WGS) entry which is preliminary data.</text>
</comment>
<dbReference type="AlphaFoldDB" id="A0A2S9I6F6"/>
<dbReference type="Proteomes" id="UP000239181">
    <property type="component" value="Unassembled WGS sequence"/>
</dbReference>
<evidence type="ECO:0000256" key="4">
    <source>
        <dbReference type="ARBA" id="ARBA00022989"/>
    </source>
</evidence>
<dbReference type="HAMAP" id="MF_01153">
    <property type="entry name" value="DjlA"/>
    <property type="match status" value="1"/>
</dbReference>
<evidence type="ECO:0000256" key="1">
    <source>
        <dbReference type="ARBA" id="ARBA00022475"/>
    </source>
</evidence>
<dbReference type="InterPro" id="IPR023749">
    <property type="entry name" value="DjlA"/>
</dbReference>
<dbReference type="PRINTS" id="PR00625">
    <property type="entry name" value="JDOMAIN"/>
</dbReference>
<dbReference type="InterPro" id="IPR007791">
    <property type="entry name" value="DjlA_N"/>
</dbReference>
<evidence type="ECO:0000256" key="7">
    <source>
        <dbReference type="HAMAP-Rule" id="MF_01153"/>
    </source>
</evidence>
<dbReference type="SMART" id="SM00271">
    <property type="entry name" value="DnaJ"/>
    <property type="match status" value="1"/>
</dbReference>
<comment type="subcellular location">
    <subcellularLocation>
        <location evidence="7">Cell inner membrane</location>
        <topology evidence="7">Single-pass type III membrane protein</topology>
    </subcellularLocation>
</comment>
<dbReference type="EMBL" id="PDET01000019">
    <property type="protein sequence ID" value="PRD13379.1"/>
    <property type="molecule type" value="Genomic_DNA"/>
</dbReference>
<dbReference type="SUPFAM" id="SSF46565">
    <property type="entry name" value="Chaperone J-domain"/>
    <property type="match status" value="1"/>
</dbReference>
<evidence type="ECO:0000256" key="8">
    <source>
        <dbReference type="SAM" id="Phobius"/>
    </source>
</evidence>
<evidence type="ECO:0000256" key="3">
    <source>
        <dbReference type="ARBA" id="ARBA00022692"/>
    </source>
</evidence>
<feature type="domain" description="J" evidence="9">
    <location>
        <begin position="208"/>
        <end position="274"/>
    </location>
</feature>
<sequence>MRYWGKVLGLVLGLLSGAGFWGLVIGLLIGHLIDRASVTRQQGYFANQQTRQALFFRTTFQVMGHLTKSKGRVTDADIQMASLLMDRMQLHGEARTAAQRAFREGKEGDYPLRDKLRELRSACFGRFDLIRMFLEIQIQAAFADGSLHPNERQVLYVIAEELGISRVQFDQFLRMMESGQQFGGGGYQSGGSSQGGYTPGSRGPTLEDACSVLGVKSSDEATTIKRAYRKLMSEHHPDKLVAKGLPPQMMEMAKQKAQEIQAAYDLIKREKGFK</sequence>
<dbReference type="InterPro" id="IPR036869">
    <property type="entry name" value="J_dom_sf"/>
</dbReference>
<protein>
    <recommendedName>
        <fullName evidence="7">Co-chaperone protein DjlA</fullName>
    </recommendedName>
</protein>
<evidence type="ECO:0000256" key="5">
    <source>
        <dbReference type="ARBA" id="ARBA00023136"/>
    </source>
</evidence>
<dbReference type="GO" id="GO:0051087">
    <property type="term" value="F:protein-folding chaperone binding"/>
    <property type="evidence" value="ECO:0007669"/>
    <property type="project" value="InterPro"/>
</dbReference>
<feature type="topological domain" description="Cytoplasmic" evidence="7">
    <location>
        <begin position="32"/>
        <end position="274"/>
    </location>
</feature>
<evidence type="ECO:0000259" key="9">
    <source>
        <dbReference type="PROSITE" id="PS50076"/>
    </source>
</evidence>
<organism evidence="10 11">
    <name type="scientific">Pantoea coffeiphila</name>
    <dbReference type="NCBI Taxonomy" id="1465635"/>
    <lineage>
        <taxon>Bacteria</taxon>
        <taxon>Pseudomonadati</taxon>
        <taxon>Pseudomonadota</taxon>
        <taxon>Gammaproteobacteria</taxon>
        <taxon>Enterobacterales</taxon>
        <taxon>Erwiniaceae</taxon>
        <taxon>Pantoea</taxon>
    </lineage>
</organism>
<proteinExistence type="inferred from homology"/>
<evidence type="ECO:0000313" key="10">
    <source>
        <dbReference type="EMBL" id="PRD13379.1"/>
    </source>
</evidence>
<dbReference type="Pfam" id="PF00226">
    <property type="entry name" value="DnaJ"/>
    <property type="match status" value="1"/>
</dbReference>